<feature type="domain" description="EF-1-gamma C-terminal" evidence="2">
    <location>
        <begin position="1"/>
        <end position="101"/>
    </location>
</feature>
<comment type="caution">
    <text evidence="3">The sequence shown here is derived from an EMBL/GenBank/DDBJ whole genome shotgun (WGS) entry which is preliminary data.</text>
</comment>
<dbReference type="EMBL" id="LMYN01000101">
    <property type="protein sequence ID" value="KSA00132.1"/>
    <property type="molecule type" value="Genomic_DNA"/>
</dbReference>
<dbReference type="OrthoDB" id="249703at2759"/>
<accession>A0A0V1PV35</accession>
<dbReference type="SMART" id="SM01183">
    <property type="entry name" value="EF1G"/>
    <property type="match status" value="1"/>
</dbReference>
<dbReference type="PANTHER" id="PTHR43986:SF1">
    <property type="entry name" value="ELONGATION FACTOR 1-GAMMA"/>
    <property type="match status" value="1"/>
</dbReference>
<dbReference type="InterPro" id="IPR050802">
    <property type="entry name" value="EF-GSTs"/>
</dbReference>
<organism evidence="3 4">
    <name type="scientific">Debaryomyces fabryi</name>
    <dbReference type="NCBI Taxonomy" id="58627"/>
    <lineage>
        <taxon>Eukaryota</taxon>
        <taxon>Fungi</taxon>
        <taxon>Dikarya</taxon>
        <taxon>Ascomycota</taxon>
        <taxon>Saccharomycotina</taxon>
        <taxon>Pichiomycetes</taxon>
        <taxon>Debaryomycetaceae</taxon>
        <taxon>Debaryomyces</taxon>
    </lineage>
</organism>
<dbReference type="GO" id="GO:0005737">
    <property type="term" value="C:cytoplasm"/>
    <property type="evidence" value="ECO:0007669"/>
    <property type="project" value="TreeGrafter"/>
</dbReference>
<dbReference type="Gene3D" id="3.30.70.1010">
    <property type="entry name" value="Translation elongation factor EF1B, gamma chain, conserved domain"/>
    <property type="match status" value="1"/>
</dbReference>
<reference evidence="3 4" key="1">
    <citation type="submission" date="2015-11" db="EMBL/GenBank/DDBJ databases">
        <title>The genome of Debaryomyces fabryi.</title>
        <authorList>
            <person name="Tafer H."/>
            <person name="Lopandic K."/>
        </authorList>
    </citation>
    <scope>NUCLEOTIDE SEQUENCE [LARGE SCALE GENOMIC DNA]</scope>
    <source>
        <strain evidence="3 4">CBS 789</strain>
    </source>
</reference>
<sequence>MSNNLIGGFFNRLSASTKYIFGCMVVYGENNNNGITGFFMVRGQDYAPAFDVAPDWESYSYTKLDSSNEQDQKFVNNMLAWDEPVVVDGESKEIADGKVCK</sequence>
<dbReference type="InterPro" id="IPR001662">
    <property type="entry name" value="EF1B_G_C"/>
</dbReference>
<evidence type="ECO:0000313" key="3">
    <source>
        <dbReference type="EMBL" id="KSA00132.1"/>
    </source>
</evidence>
<protein>
    <recommendedName>
        <fullName evidence="2">EF-1-gamma C-terminal domain-containing protein</fullName>
    </recommendedName>
</protein>
<dbReference type="GO" id="GO:0003746">
    <property type="term" value="F:translation elongation factor activity"/>
    <property type="evidence" value="ECO:0007669"/>
    <property type="project" value="UniProtKB-UniRule"/>
</dbReference>
<evidence type="ECO:0000313" key="4">
    <source>
        <dbReference type="Proteomes" id="UP000054251"/>
    </source>
</evidence>
<evidence type="ECO:0000259" key="2">
    <source>
        <dbReference type="PROSITE" id="PS50040"/>
    </source>
</evidence>
<dbReference type="GeneID" id="26841100"/>
<name>A0A0V1PV35_9ASCO</name>
<keyword evidence="1" id="KW-0251">Elongation factor</keyword>
<dbReference type="GO" id="GO:0005634">
    <property type="term" value="C:nucleus"/>
    <property type="evidence" value="ECO:0007669"/>
    <property type="project" value="TreeGrafter"/>
</dbReference>
<dbReference type="AlphaFoldDB" id="A0A0V1PV35"/>
<gene>
    <name evidence="3" type="ORF">AC631_04091</name>
</gene>
<keyword evidence="1" id="KW-0648">Protein biosynthesis</keyword>
<dbReference type="SUPFAM" id="SSF89942">
    <property type="entry name" value="eEF1-gamma domain"/>
    <property type="match status" value="1"/>
</dbReference>
<evidence type="ECO:0000256" key="1">
    <source>
        <dbReference type="PROSITE-ProRule" id="PRU00519"/>
    </source>
</evidence>
<dbReference type="RefSeq" id="XP_015466234.1">
    <property type="nucleotide sequence ID" value="XM_015612920.1"/>
</dbReference>
<dbReference type="InterPro" id="IPR036433">
    <property type="entry name" value="EF1B_G_C_sf"/>
</dbReference>
<keyword evidence="4" id="KW-1185">Reference proteome</keyword>
<dbReference type="PANTHER" id="PTHR43986">
    <property type="entry name" value="ELONGATION FACTOR 1-GAMMA"/>
    <property type="match status" value="1"/>
</dbReference>
<dbReference type="Proteomes" id="UP000054251">
    <property type="component" value="Unassembled WGS sequence"/>
</dbReference>
<dbReference type="PROSITE" id="PS50040">
    <property type="entry name" value="EF1G_C"/>
    <property type="match status" value="1"/>
</dbReference>
<dbReference type="Pfam" id="PF00647">
    <property type="entry name" value="EF1G"/>
    <property type="match status" value="1"/>
</dbReference>
<proteinExistence type="predicted"/>